<dbReference type="AlphaFoldDB" id="A0A1I1Z299"/>
<evidence type="ECO:0000256" key="5">
    <source>
        <dbReference type="ARBA" id="ARBA00022692"/>
    </source>
</evidence>
<keyword evidence="7 8" id="KW-0472">Membrane</keyword>
<dbReference type="PANTHER" id="PTHR30472">
    <property type="entry name" value="FERRIC ENTEROBACTIN TRANSPORT SYSTEM PERMEASE PROTEIN"/>
    <property type="match status" value="1"/>
</dbReference>
<keyword evidence="3" id="KW-0813">Transport</keyword>
<keyword evidence="5 8" id="KW-0812">Transmembrane</keyword>
<feature type="transmembrane region" description="Helical" evidence="8">
    <location>
        <begin position="114"/>
        <end position="133"/>
    </location>
</feature>
<evidence type="ECO:0000256" key="4">
    <source>
        <dbReference type="ARBA" id="ARBA00022475"/>
    </source>
</evidence>
<dbReference type="CDD" id="cd06550">
    <property type="entry name" value="TM_ABC_iron-siderophores_like"/>
    <property type="match status" value="1"/>
</dbReference>
<gene>
    <name evidence="9" type="ORF">SAMN05216378_2920</name>
</gene>
<evidence type="ECO:0000313" key="10">
    <source>
        <dbReference type="Proteomes" id="UP000198855"/>
    </source>
</evidence>
<name>A0A1I1Z299_9BACL</name>
<dbReference type="InterPro" id="IPR037294">
    <property type="entry name" value="ABC_BtuC-like"/>
</dbReference>
<reference evidence="10" key="1">
    <citation type="submission" date="2016-10" db="EMBL/GenBank/DDBJ databases">
        <authorList>
            <person name="Varghese N."/>
            <person name="Submissions S."/>
        </authorList>
    </citation>
    <scope>NUCLEOTIDE SEQUENCE [LARGE SCALE GENOMIC DNA]</scope>
    <source>
        <strain evidence="10">CGMCC 1.10784</strain>
    </source>
</reference>
<organism evidence="9 10">
    <name type="scientific">Paenibacillus catalpae</name>
    <dbReference type="NCBI Taxonomy" id="1045775"/>
    <lineage>
        <taxon>Bacteria</taxon>
        <taxon>Bacillati</taxon>
        <taxon>Bacillota</taxon>
        <taxon>Bacilli</taxon>
        <taxon>Bacillales</taxon>
        <taxon>Paenibacillaceae</taxon>
        <taxon>Paenibacillus</taxon>
    </lineage>
</organism>
<dbReference type="Gene3D" id="1.10.3470.10">
    <property type="entry name" value="ABC transporter involved in vitamin B12 uptake, BtuC"/>
    <property type="match status" value="1"/>
</dbReference>
<dbReference type="InterPro" id="IPR000522">
    <property type="entry name" value="ABC_transptr_permease_BtuC"/>
</dbReference>
<feature type="transmembrane region" description="Helical" evidence="8">
    <location>
        <begin position="272"/>
        <end position="290"/>
    </location>
</feature>
<feature type="transmembrane region" description="Helical" evidence="8">
    <location>
        <begin position="58"/>
        <end position="77"/>
    </location>
</feature>
<feature type="transmembrane region" description="Helical" evidence="8">
    <location>
        <begin position="233"/>
        <end position="260"/>
    </location>
</feature>
<sequence>MRLLGLFLSLLLLGAAIISSIAFGVTDIPIATVFDAIFHYQPSNQEHLIIQTARVPRALIAAAAGASLAVAGALMQVVTRNPIASPSIFGVNSGASFMVVVASGWLGINGMQPLTLLALLGAAISGAIVFVLGSVGRDGMTPIKITLAGASIAAFFASLTQGFMLSSGKMFDQVLVWLVGSVAGRDMHMLVSVLPYIAAGLLIAMALSRHLNVLGMGDDIAQTLGQRTAYMKWLASAAVILLAGASVAVAGPIAFVGIIIPHIVRYFVGADYRWIIPYSAVLGGVLLVAADIGSRYIAMPREVPVGVMTAVIGVPFFVYIARKGRQTS</sequence>
<dbReference type="FunFam" id="1.10.3470.10:FF:000001">
    <property type="entry name" value="Vitamin B12 ABC transporter permease BtuC"/>
    <property type="match status" value="1"/>
</dbReference>
<feature type="transmembrane region" description="Helical" evidence="8">
    <location>
        <begin position="145"/>
        <end position="167"/>
    </location>
</feature>
<evidence type="ECO:0000256" key="6">
    <source>
        <dbReference type="ARBA" id="ARBA00022989"/>
    </source>
</evidence>
<feature type="transmembrane region" description="Helical" evidence="8">
    <location>
        <begin position="302"/>
        <end position="321"/>
    </location>
</feature>
<feature type="transmembrane region" description="Helical" evidence="8">
    <location>
        <begin position="187"/>
        <end position="207"/>
    </location>
</feature>
<evidence type="ECO:0000313" key="9">
    <source>
        <dbReference type="EMBL" id="SFE25817.1"/>
    </source>
</evidence>
<keyword evidence="4" id="KW-1003">Cell membrane</keyword>
<dbReference type="SUPFAM" id="SSF81345">
    <property type="entry name" value="ABC transporter involved in vitamin B12 uptake, BtuC"/>
    <property type="match status" value="1"/>
</dbReference>
<evidence type="ECO:0000256" key="7">
    <source>
        <dbReference type="ARBA" id="ARBA00023136"/>
    </source>
</evidence>
<dbReference type="STRING" id="1045775.SAMN05216378_2920"/>
<protein>
    <submittedName>
        <fullName evidence="9">Iron complex transport system permease protein</fullName>
    </submittedName>
</protein>
<dbReference type="OrthoDB" id="9811721at2"/>
<accession>A0A1I1Z299</accession>
<dbReference type="GO" id="GO:0033214">
    <property type="term" value="P:siderophore-iron import into cell"/>
    <property type="evidence" value="ECO:0007669"/>
    <property type="project" value="TreeGrafter"/>
</dbReference>
<proteinExistence type="inferred from homology"/>
<evidence type="ECO:0000256" key="1">
    <source>
        <dbReference type="ARBA" id="ARBA00004651"/>
    </source>
</evidence>
<evidence type="ECO:0000256" key="8">
    <source>
        <dbReference type="SAM" id="Phobius"/>
    </source>
</evidence>
<comment type="similarity">
    <text evidence="2">Belongs to the binding-protein-dependent transport system permease family. FecCD subfamily.</text>
</comment>
<evidence type="ECO:0000256" key="2">
    <source>
        <dbReference type="ARBA" id="ARBA00007935"/>
    </source>
</evidence>
<dbReference type="GO" id="GO:0022857">
    <property type="term" value="F:transmembrane transporter activity"/>
    <property type="evidence" value="ECO:0007669"/>
    <property type="project" value="InterPro"/>
</dbReference>
<comment type="subcellular location">
    <subcellularLocation>
        <location evidence="1">Cell membrane</location>
        <topology evidence="1">Multi-pass membrane protein</topology>
    </subcellularLocation>
</comment>
<dbReference type="GO" id="GO:0005886">
    <property type="term" value="C:plasma membrane"/>
    <property type="evidence" value="ECO:0007669"/>
    <property type="project" value="UniProtKB-SubCell"/>
</dbReference>
<dbReference type="Proteomes" id="UP000198855">
    <property type="component" value="Unassembled WGS sequence"/>
</dbReference>
<feature type="transmembrane region" description="Helical" evidence="8">
    <location>
        <begin position="89"/>
        <end position="108"/>
    </location>
</feature>
<dbReference type="Pfam" id="PF01032">
    <property type="entry name" value="FecCD"/>
    <property type="match status" value="1"/>
</dbReference>
<dbReference type="EMBL" id="FOMT01000002">
    <property type="protein sequence ID" value="SFE25817.1"/>
    <property type="molecule type" value="Genomic_DNA"/>
</dbReference>
<keyword evidence="6 8" id="KW-1133">Transmembrane helix</keyword>
<dbReference type="RefSeq" id="WP_091186080.1">
    <property type="nucleotide sequence ID" value="NZ_FOMT01000002.1"/>
</dbReference>
<evidence type="ECO:0000256" key="3">
    <source>
        <dbReference type="ARBA" id="ARBA00022448"/>
    </source>
</evidence>
<dbReference type="PANTHER" id="PTHR30472:SF65">
    <property type="entry name" value="SIDEROPHORE TRANSPORT SYSTEM PERMEASE PROTEIN YFIZ-RELATED"/>
    <property type="match status" value="1"/>
</dbReference>
<keyword evidence="10" id="KW-1185">Reference proteome</keyword>